<reference evidence="1" key="2">
    <citation type="journal article" date="2007" name="Science">
        <title>Draft genome sequence of the sexually transmitted pathogen Trichomonas vaginalis.</title>
        <authorList>
            <person name="Carlton J.M."/>
            <person name="Hirt R.P."/>
            <person name="Silva J.C."/>
            <person name="Delcher A.L."/>
            <person name="Schatz M."/>
            <person name="Zhao Q."/>
            <person name="Wortman J.R."/>
            <person name="Bidwell S.L."/>
            <person name="Alsmark U.C.M."/>
            <person name="Besteiro S."/>
            <person name="Sicheritz-Ponten T."/>
            <person name="Noel C.J."/>
            <person name="Dacks J.B."/>
            <person name="Foster P.G."/>
            <person name="Simillion C."/>
            <person name="Van de Peer Y."/>
            <person name="Miranda-Saavedra D."/>
            <person name="Barton G.J."/>
            <person name="Westrop G.D."/>
            <person name="Mueller S."/>
            <person name="Dessi D."/>
            <person name="Fiori P.L."/>
            <person name="Ren Q."/>
            <person name="Paulsen I."/>
            <person name="Zhang H."/>
            <person name="Bastida-Corcuera F.D."/>
            <person name="Simoes-Barbosa A."/>
            <person name="Brown M.T."/>
            <person name="Hayes R.D."/>
            <person name="Mukherjee M."/>
            <person name="Okumura C.Y."/>
            <person name="Schneider R."/>
            <person name="Smith A.J."/>
            <person name="Vanacova S."/>
            <person name="Villalvazo M."/>
            <person name="Haas B.J."/>
            <person name="Pertea M."/>
            <person name="Feldblyum T.V."/>
            <person name="Utterback T.R."/>
            <person name="Shu C.L."/>
            <person name="Osoegawa K."/>
            <person name="de Jong P.J."/>
            <person name="Hrdy I."/>
            <person name="Horvathova L."/>
            <person name="Zubacova Z."/>
            <person name="Dolezal P."/>
            <person name="Malik S.B."/>
            <person name="Logsdon J.M. Jr."/>
            <person name="Henze K."/>
            <person name="Gupta A."/>
            <person name="Wang C.C."/>
            <person name="Dunne R.L."/>
            <person name="Upcroft J.A."/>
            <person name="Upcroft P."/>
            <person name="White O."/>
            <person name="Salzberg S.L."/>
            <person name="Tang P."/>
            <person name="Chiu C.-H."/>
            <person name="Lee Y.-S."/>
            <person name="Embley T.M."/>
            <person name="Coombs G.H."/>
            <person name="Mottram J.C."/>
            <person name="Tachezy J."/>
            <person name="Fraser-Liggett C.M."/>
            <person name="Johnson P.J."/>
        </authorList>
    </citation>
    <scope>NUCLEOTIDE SEQUENCE [LARGE SCALE GENOMIC DNA]</scope>
    <source>
        <strain evidence="1">G3</strain>
    </source>
</reference>
<dbReference type="VEuPathDB" id="TrichDB:TVAG_554060"/>
<evidence type="ECO:0000313" key="2">
    <source>
        <dbReference type="Proteomes" id="UP000001542"/>
    </source>
</evidence>
<dbReference type="AlphaFoldDB" id="A2GQ14"/>
<dbReference type="VEuPathDB" id="TrichDB:TVAGG3_0837970"/>
<organism evidence="1 2">
    <name type="scientific">Trichomonas vaginalis (strain ATCC PRA-98 / G3)</name>
    <dbReference type="NCBI Taxonomy" id="412133"/>
    <lineage>
        <taxon>Eukaryota</taxon>
        <taxon>Metamonada</taxon>
        <taxon>Parabasalia</taxon>
        <taxon>Trichomonadida</taxon>
        <taxon>Trichomonadidae</taxon>
        <taxon>Trichomonas</taxon>
    </lineage>
</organism>
<sequence>MTLKFSEDFETSTIIFTQCVEREGDYHLMIPEVVSMIQNIEKTGSLPPEYGDVQNRFIDEVIVAAITPILQLSYTSGTELKNDLSFFQECMRFIPWCIKNNHITTTLKIIEILHSRHHQ</sequence>
<proteinExistence type="predicted"/>
<name>A2GQ14_TRIV3</name>
<dbReference type="Proteomes" id="UP000001542">
    <property type="component" value="Unassembled WGS sequence"/>
</dbReference>
<keyword evidence="2" id="KW-1185">Reference proteome</keyword>
<accession>A2GQ14</accession>
<reference evidence="1" key="1">
    <citation type="submission" date="2006-10" db="EMBL/GenBank/DDBJ databases">
        <authorList>
            <person name="Amadeo P."/>
            <person name="Zhao Q."/>
            <person name="Wortman J."/>
            <person name="Fraser-Liggett C."/>
            <person name="Carlton J."/>
        </authorList>
    </citation>
    <scope>NUCLEOTIDE SEQUENCE</scope>
    <source>
        <strain evidence="1">G3</strain>
    </source>
</reference>
<gene>
    <name evidence="1" type="ORF">TVAG_554060</name>
</gene>
<protein>
    <submittedName>
        <fullName evidence="1">Uncharacterized protein</fullName>
    </submittedName>
</protein>
<dbReference type="EMBL" id="DS118368">
    <property type="protein sequence ID" value="EAX80753.1"/>
    <property type="molecule type" value="Genomic_DNA"/>
</dbReference>
<dbReference type="InParanoid" id="A2GQ14"/>
<evidence type="ECO:0000313" key="1">
    <source>
        <dbReference type="EMBL" id="EAX80753.1"/>
    </source>
</evidence>